<dbReference type="PANTHER" id="PTHR22600:SF57">
    <property type="entry name" value="BETA-N-ACETYLHEXOSAMINIDASE"/>
    <property type="match status" value="1"/>
</dbReference>
<dbReference type="AlphaFoldDB" id="A0A6L5G7P7"/>
<feature type="active site" description="Proton donor" evidence="6">
    <location>
        <position position="321"/>
    </location>
</feature>
<evidence type="ECO:0000256" key="3">
    <source>
        <dbReference type="ARBA" id="ARBA00012663"/>
    </source>
</evidence>
<dbReference type="PRINTS" id="PR00738">
    <property type="entry name" value="GLHYDRLASE20"/>
</dbReference>
<dbReference type="Gene3D" id="3.30.379.10">
    <property type="entry name" value="Chitobiase/beta-hexosaminidase domain 2-like"/>
    <property type="match status" value="1"/>
</dbReference>
<dbReference type="InterPro" id="IPR017853">
    <property type="entry name" value="GH"/>
</dbReference>
<evidence type="ECO:0000256" key="5">
    <source>
        <dbReference type="ARBA" id="ARBA00023295"/>
    </source>
</evidence>
<evidence type="ECO:0000256" key="2">
    <source>
        <dbReference type="ARBA" id="ARBA00006285"/>
    </source>
</evidence>
<dbReference type="GO" id="GO:0005975">
    <property type="term" value="P:carbohydrate metabolic process"/>
    <property type="evidence" value="ECO:0007669"/>
    <property type="project" value="InterPro"/>
</dbReference>
<dbReference type="EMBL" id="WIAO01000008">
    <property type="protein sequence ID" value="MQM25674.1"/>
    <property type="molecule type" value="Genomic_DNA"/>
</dbReference>
<dbReference type="SUPFAM" id="SSF55545">
    <property type="entry name" value="beta-N-acetylhexosaminidase-like domain"/>
    <property type="match status" value="1"/>
</dbReference>
<keyword evidence="10" id="KW-1185">Reference proteome</keyword>
<dbReference type="SUPFAM" id="SSF51445">
    <property type="entry name" value="(Trans)glycosidases"/>
    <property type="match status" value="1"/>
</dbReference>
<dbReference type="RefSeq" id="WP_153024836.1">
    <property type="nucleotide sequence ID" value="NZ_WIAO01000008.1"/>
</dbReference>
<dbReference type="GO" id="GO:0016020">
    <property type="term" value="C:membrane"/>
    <property type="evidence" value="ECO:0007669"/>
    <property type="project" value="TreeGrafter"/>
</dbReference>
<evidence type="ECO:0000259" key="8">
    <source>
        <dbReference type="Pfam" id="PF02838"/>
    </source>
</evidence>
<evidence type="ECO:0000256" key="6">
    <source>
        <dbReference type="PIRSR" id="PIRSR625705-1"/>
    </source>
</evidence>
<gene>
    <name evidence="9" type="ORF">GFD30_08840</name>
</gene>
<keyword evidence="4 9" id="KW-0378">Hydrolase</keyword>
<accession>A0A6L5G7P7</accession>
<feature type="domain" description="Beta-hexosaminidase bacterial type N-terminal" evidence="8">
    <location>
        <begin position="5"/>
        <end position="142"/>
    </location>
</feature>
<evidence type="ECO:0000256" key="1">
    <source>
        <dbReference type="ARBA" id="ARBA00001231"/>
    </source>
</evidence>
<reference evidence="9 10" key="1">
    <citation type="submission" date="2019-10" db="EMBL/GenBank/DDBJ databases">
        <title>Glycomyces albidus sp. nov., a novel actinomycete isolated from rhizosphere soil of wheat (Triticum aestivum L.).</title>
        <authorList>
            <person name="Qian L."/>
        </authorList>
    </citation>
    <scope>NUCLEOTIDE SEQUENCE [LARGE SCALE GENOMIC DNA]</scope>
    <source>
        <strain evidence="9 10">NEAU-7082</strain>
    </source>
</reference>
<dbReference type="GO" id="GO:0004563">
    <property type="term" value="F:beta-N-acetylhexosaminidase activity"/>
    <property type="evidence" value="ECO:0007669"/>
    <property type="project" value="UniProtKB-EC"/>
</dbReference>
<organism evidence="9 10">
    <name type="scientific">Glycomyces albidus</name>
    <dbReference type="NCBI Taxonomy" id="2656774"/>
    <lineage>
        <taxon>Bacteria</taxon>
        <taxon>Bacillati</taxon>
        <taxon>Actinomycetota</taxon>
        <taxon>Actinomycetes</taxon>
        <taxon>Glycomycetales</taxon>
        <taxon>Glycomycetaceae</taxon>
        <taxon>Glycomyces</taxon>
    </lineage>
</organism>
<evidence type="ECO:0000256" key="4">
    <source>
        <dbReference type="ARBA" id="ARBA00022801"/>
    </source>
</evidence>
<comment type="catalytic activity">
    <reaction evidence="1">
        <text>Hydrolysis of terminal non-reducing N-acetyl-D-hexosamine residues in N-acetyl-beta-D-hexosaminides.</text>
        <dbReference type="EC" id="3.2.1.52"/>
    </reaction>
</comment>
<proteinExistence type="inferred from homology"/>
<name>A0A6L5G7P7_9ACTN</name>
<dbReference type="EC" id="3.2.1.52" evidence="3"/>
<dbReference type="Pfam" id="PF02838">
    <property type="entry name" value="Glyco_hydro_20b"/>
    <property type="match status" value="1"/>
</dbReference>
<dbReference type="Pfam" id="PF00728">
    <property type="entry name" value="Glyco_hydro_20"/>
    <property type="match status" value="1"/>
</dbReference>
<protein>
    <recommendedName>
        <fullName evidence="3">beta-N-acetylhexosaminidase</fullName>
        <ecNumber evidence="3">3.2.1.52</ecNumber>
    </recommendedName>
</protein>
<feature type="domain" description="Glycoside hydrolase family 20 catalytic" evidence="7">
    <location>
        <begin position="147"/>
        <end position="487"/>
    </location>
</feature>
<evidence type="ECO:0000313" key="9">
    <source>
        <dbReference type="EMBL" id="MQM25674.1"/>
    </source>
</evidence>
<dbReference type="Gene3D" id="3.20.20.80">
    <property type="entry name" value="Glycosidases"/>
    <property type="match status" value="1"/>
</dbReference>
<dbReference type="Proteomes" id="UP000477750">
    <property type="component" value="Unassembled WGS sequence"/>
</dbReference>
<dbReference type="InterPro" id="IPR025705">
    <property type="entry name" value="Beta_hexosaminidase_sua/sub"/>
</dbReference>
<evidence type="ECO:0000259" key="7">
    <source>
        <dbReference type="Pfam" id="PF00728"/>
    </source>
</evidence>
<keyword evidence="5" id="KW-0326">Glycosidase</keyword>
<dbReference type="InterPro" id="IPR015882">
    <property type="entry name" value="HEX_bac_N"/>
</dbReference>
<sequence length="548" mass="60235">MQRRISLIPQPQQLTAADGDLDLSTLDAIAADPELHPLAWLLSDLLNRGTGLRLTVAGPDAGGRVLRLRLDTAADGGDRPDDLTTAAEAYRLDVTGAGVDLAAAHPAGVSRGIATLRQLLPADALREAPAAAPVVPHVSITDEPRLRWRGVMLDVARHFQPKDFVLKMIDRAWLHRLNVVHLHLTDDQGWRFEIPSRPRIAEVATWRAETKIGHAVDESHGYDGTPHGGHFSVSDLREIASYARERHIMIVPEVNLPGHARAVLAAYPELGAGEAKPVSPTFGVFEEVLEPTPEALDFALEAYTAVAEVFEGPFVHIGGDEVPTTQWESSPVARELMEREGMEDVRGVQAWFTKAFCDRLAAMGKRVIGWDEILDGGAPAEAAVSVWRNEAYVKKAIAAGHEVVSCPEPFVYYDHYESADPDEPLRIHGLTTVEKVAGWDPVPPGVDESKVLGVQCQLWSEYLPSPKDVEYAAFPRLSVLAEVAWTDPAVREANPVLERLDDHLERLHAMGIWYRPLEGPAPWQRGGTGRRARYDRAFTEHAVAEHAE</sequence>
<dbReference type="CDD" id="cd06563">
    <property type="entry name" value="GH20_chitobiase-like"/>
    <property type="match status" value="1"/>
</dbReference>
<dbReference type="GO" id="GO:0030203">
    <property type="term" value="P:glycosaminoglycan metabolic process"/>
    <property type="evidence" value="ECO:0007669"/>
    <property type="project" value="TreeGrafter"/>
</dbReference>
<comment type="caution">
    <text evidence="9">The sequence shown here is derived from an EMBL/GenBank/DDBJ whole genome shotgun (WGS) entry which is preliminary data.</text>
</comment>
<dbReference type="InterPro" id="IPR015883">
    <property type="entry name" value="Glyco_hydro_20_cat"/>
</dbReference>
<dbReference type="InterPro" id="IPR029018">
    <property type="entry name" value="Hex-like_dom2"/>
</dbReference>
<comment type="similarity">
    <text evidence="2">Belongs to the glycosyl hydrolase 20 family.</text>
</comment>
<evidence type="ECO:0000313" key="10">
    <source>
        <dbReference type="Proteomes" id="UP000477750"/>
    </source>
</evidence>
<dbReference type="PANTHER" id="PTHR22600">
    <property type="entry name" value="BETA-HEXOSAMINIDASE"/>
    <property type="match status" value="1"/>
</dbReference>